<comment type="caution">
    <text evidence="1">The sequence shown here is derived from an EMBL/GenBank/DDBJ whole genome shotgun (WGS) entry which is preliminary data.</text>
</comment>
<evidence type="ECO:0008006" key="3">
    <source>
        <dbReference type="Google" id="ProtNLM"/>
    </source>
</evidence>
<dbReference type="AlphaFoldDB" id="A0A3P3QCM0"/>
<protein>
    <recommendedName>
        <fullName evidence="3">Lipoprotein</fullName>
    </recommendedName>
</protein>
<evidence type="ECO:0000313" key="1">
    <source>
        <dbReference type="EMBL" id="RRJ18775.1"/>
    </source>
</evidence>
<evidence type="ECO:0000313" key="2">
    <source>
        <dbReference type="Proteomes" id="UP000276260"/>
    </source>
</evidence>
<dbReference type="OrthoDB" id="5757567at2"/>
<keyword evidence="2" id="KW-1185">Reference proteome</keyword>
<organism evidence="1 2">
    <name type="scientific">Rheinheimera mesophila</name>
    <dbReference type="NCBI Taxonomy" id="1547515"/>
    <lineage>
        <taxon>Bacteria</taxon>
        <taxon>Pseudomonadati</taxon>
        <taxon>Pseudomonadota</taxon>
        <taxon>Gammaproteobacteria</taxon>
        <taxon>Chromatiales</taxon>
        <taxon>Chromatiaceae</taxon>
        <taxon>Rheinheimera</taxon>
    </lineage>
</organism>
<proteinExistence type="predicted"/>
<sequence length="301" mass="33077">MKNLLKLLSLTGFAVVMTGCSSYDYYQVESNFKMSAASDRLPATITKGQGFEANFPRIATIAVKAPDFCVSESQSQRTGTARAETNVMQTTCGVEMAQIESSLAKAGFGVISWKVLQNEMTVSTSHLEAAKKLKADAMFQINSLERGVTQAGQDARWDRRFYNTSGGGKVPTAVDSYMANLLDSYAKQNEQAMIAGIEVLSASINASVTLVENGRAIWFYEWNNVQSQEDADQIVANTYVYCIDGYCQPYTPQEYATYNDQLVQGTSDAVSIGAKAADRRRAVHDKLMKQVVEDMVGRFTL</sequence>
<accession>A0A3P3QCM0</accession>
<name>A0A3P3QCM0_9GAMM</name>
<dbReference type="EMBL" id="RRCF01000006">
    <property type="protein sequence ID" value="RRJ18775.1"/>
    <property type="molecule type" value="Genomic_DNA"/>
</dbReference>
<dbReference type="PROSITE" id="PS51257">
    <property type="entry name" value="PROKAR_LIPOPROTEIN"/>
    <property type="match status" value="1"/>
</dbReference>
<reference evidence="1 2" key="1">
    <citation type="submission" date="2018-11" db="EMBL/GenBank/DDBJ databases">
        <title>Draft genome analysis of Rheinheimera mesophila isolated from an industrial waste site.</title>
        <authorList>
            <person name="Yu Q."/>
            <person name="Qi Y."/>
            <person name="Zhang H."/>
            <person name="Lu Y."/>
            <person name="Pu J."/>
        </authorList>
    </citation>
    <scope>NUCLEOTIDE SEQUENCE [LARGE SCALE GENOMIC DNA]</scope>
    <source>
        <strain evidence="1 2">IITR13</strain>
    </source>
</reference>
<dbReference type="Proteomes" id="UP000276260">
    <property type="component" value="Unassembled WGS sequence"/>
</dbReference>
<gene>
    <name evidence="1" type="ORF">EIK76_16270</name>
</gene>
<dbReference type="RefSeq" id="WP_046518958.1">
    <property type="nucleotide sequence ID" value="NZ_LAVS01000006.1"/>
</dbReference>